<dbReference type="RefSeq" id="WP_285669968.1">
    <property type="nucleotide sequence ID" value="NZ_BSYI01000003.1"/>
</dbReference>
<evidence type="ECO:0008006" key="3">
    <source>
        <dbReference type="Google" id="ProtNLM"/>
    </source>
</evidence>
<gene>
    <name evidence="1" type="ORF">LNKW23_05160</name>
</gene>
<comment type="caution">
    <text evidence="1">The sequence shown here is derived from an EMBL/GenBank/DDBJ whole genome shotgun (WGS) entry which is preliminary data.</text>
</comment>
<dbReference type="Proteomes" id="UP001239909">
    <property type="component" value="Unassembled WGS sequence"/>
</dbReference>
<dbReference type="SUPFAM" id="SSF53335">
    <property type="entry name" value="S-adenosyl-L-methionine-dependent methyltransferases"/>
    <property type="match status" value="1"/>
</dbReference>
<organism evidence="1 2">
    <name type="scientific">Paralimibaculum aggregatum</name>
    <dbReference type="NCBI Taxonomy" id="3036245"/>
    <lineage>
        <taxon>Bacteria</taxon>
        <taxon>Pseudomonadati</taxon>
        <taxon>Pseudomonadota</taxon>
        <taxon>Alphaproteobacteria</taxon>
        <taxon>Rhodobacterales</taxon>
        <taxon>Paracoccaceae</taxon>
        <taxon>Paralimibaculum</taxon>
    </lineage>
</organism>
<proteinExistence type="predicted"/>
<sequence length="230" mass="24879">MSRALASIARRLAPQGMRKAVAAEVIEGLRAGFRAQLAAQPQVELGARHLASTVVLPDREAMLERLPKGGRVAEIGVAAGDFTAEILARTAPERLDLVDVWGSARYSGDLMESVARRFAGEIDAGRVRMHRGLSTEIGPGFADGCFDWVYIDTDHSYATTRDELALYAAKVKPGGILAGHDYTSGSWVSLLPYGVIAAVHEFCVAEDWELLYLTAEQRVPPSFAIRRIGG</sequence>
<keyword evidence="2" id="KW-1185">Reference proteome</keyword>
<name>A0ABQ6LD60_9RHOB</name>
<evidence type="ECO:0000313" key="1">
    <source>
        <dbReference type="EMBL" id="GMG81303.1"/>
    </source>
</evidence>
<accession>A0ABQ6LD60</accession>
<reference evidence="1 2" key="1">
    <citation type="submission" date="2023-04" db="EMBL/GenBank/DDBJ databases">
        <title>Marinoamorphus aggregata gen. nov., sp. Nov., isolate from tissue of brittle star Ophioplocus japonicus.</title>
        <authorList>
            <person name="Kawano K."/>
            <person name="Sawayama S."/>
            <person name="Nakagawa S."/>
        </authorList>
    </citation>
    <scope>NUCLEOTIDE SEQUENCE [LARGE SCALE GENOMIC DNA]</scope>
    <source>
        <strain evidence="1 2">NKW23</strain>
    </source>
</reference>
<dbReference type="Pfam" id="PF13578">
    <property type="entry name" value="Methyltransf_24"/>
    <property type="match status" value="1"/>
</dbReference>
<dbReference type="Gene3D" id="3.40.50.150">
    <property type="entry name" value="Vaccinia Virus protein VP39"/>
    <property type="match status" value="1"/>
</dbReference>
<protein>
    <recommendedName>
        <fullName evidence="3">Class I SAM-dependent methyltransferase</fullName>
    </recommendedName>
</protein>
<dbReference type="InterPro" id="IPR029063">
    <property type="entry name" value="SAM-dependent_MTases_sf"/>
</dbReference>
<dbReference type="EMBL" id="BSYI01000003">
    <property type="protein sequence ID" value="GMG81303.1"/>
    <property type="molecule type" value="Genomic_DNA"/>
</dbReference>
<evidence type="ECO:0000313" key="2">
    <source>
        <dbReference type="Proteomes" id="UP001239909"/>
    </source>
</evidence>